<evidence type="ECO:0000313" key="2">
    <source>
        <dbReference type="Proteomes" id="UP000499080"/>
    </source>
</evidence>
<comment type="caution">
    <text evidence="1">The sequence shown here is derived from an EMBL/GenBank/DDBJ whole genome shotgun (WGS) entry which is preliminary data.</text>
</comment>
<gene>
    <name evidence="1" type="ORF">AVEN_34573_1</name>
</gene>
<dbReference type="AlphaFoldDB" id="A0A4Y2B2T8"/>
<accession>A0A4Y2B2T8</accession>
<sequence length="99" mass="11761">MFVVKPHNDDVGRTRPAWHSGHMIDYGNGARCQMDSSANCWRAKTNDFQKQRRRRRGLETLFLRKGHLPLRVRQKSRLSDVKMSVQFHSWCKCRYILNS</sequence>
<dbReference type="Proteomes" id="UP000499080">
    <property type="component" value="Unassembled WGS sequence"/>
</dbReference>
<organism evidence="1 2">
    <name type="scientific">Araneus ventricosus</name>
    <name type="common">Orbweaver spider</name>
    <name type="synonym">Epeira ventricosa</name>
    <dbReference type="NCBI Taxonomy" id="182803"/>
    <lineage>
        <taxon>Eukaryota</taxon>
        <taxon>Metazoa</taxon>
        <taxon>Ecdysozoa</taxon>
        <taxon>Arthropoda</taxon>
        <taxon>Chelicerata</taxon>
        <taxon>Arachnida</taxon>
        <taxon>Araneae</taxon>
        <taxon>Araneomorphae</taxon>
        <taxon>Entelegynae</taxon>
        <taxon>Araneoidea</taxon>
        <taxon>Araneidae</taxon>
        <taxon>Araneus</taxon>
    </lineage>
</organism>
<dbReference type="EMBL" id="BGPR01000043">
    <property type="protein sequence ID" value="GBL85374.1"/>
    <property type="molecule type" value="Genomic_DNA"/>
</dbReference>
<evidence type="ECO:0000313" key="1">
    <source>
        <dbReference type="EMBL" id="GBL85374.1"/>
    </source>
</evidence>
<keyword evidence="2" id="KW-1185">Reference proteome</keyword>
<protein>
    <submittedName>
        <fullName evidence="1">Uncharacterized protein</fullName>
    </submittedName>
</protein>
<name>A0A4Y2B2T8_ARAVE</name>
<reference evidence="1 2" key="1">
    <citation type="journal article" date="2019" name="Sci. Rep.">
        <title>Orb-weaving spider Araneus ventricosus genome elucidates the spidroin gene catalogue.</title>
        <authorList>
            <person name="Kono N."/>
            <person name="Nakamura H."/>
            <person name="Ohtoshi R."/>
            <person name="Moran D.A.P."/>
            <person name="Shinohara A."/>
            <person name="Yoshida Y."/>
            <person name="Fujiwara M."/>
            <person name="Mori M."/>
            <person name="Tomita M."/>
            <person name="Arakawa K."/>
        </authorList>
    </citation>
    <scope>NUCLEOTIDE SEQUENCE [LARGE SCALE GENOMIC DNA]</scope>
</reference>
<proteinExistence type="predicted"/>